<dbReference type="PANTHER" id="PTHR37984:SF5">
    <property type="entry name" value="PROTEIN NYNRIN-LIKE"/>
    <property type="match status" value="1"/>
</dbReference>
<reference evidence="4" key="1">
    <citation type="submission" date="2016-06" db="UniProtKB">
        <authorList>
            <consortium name="WormBaseParasite"/>
        </authorList>
    </citation>
    <scope>IDENTIFICATION</scope>
</reference>
<dbReference type="PANTHER" id="PTHR37984">
    <property type="entry name" value="PROTEIN CBG26694"/>
    <property type="match status" value="1"/>
</dbReference>
<dbReference type="SUPFAM" id="SSF56672">
    <property type="entry name" value="DNA/RNA polymerases"/>
    <property type="match status" value="1"/>
</dbReference>
<reference evidence="2 3" key="2">
    <citation type="submission" date="2018-11" db="EMBL/GenBank/DDBJ databases">
        <authorList>
            <consortium name="Pathogen Informatics"/>
        </authorList>
    </citation>
    <scope>NUCLEOTIDE SEQUENCE [LARGE SCALE GENOMIC DNA]</scope>
    <source>
        <strain evidence="2 3">NST_G2</strain>
    </source>
</reference>
<name>A0A183SAN0_SCHSO</name>
<dbReference type="Pfam" id="PF00078">
    <property type="entry name" value="RVT_1"/>
    <property type="match status" value="1"/>
</dbReference>
<evidence type="ECO:0000313" key="3">
    <source>
        <dbReference type="Proteomes" id="UP000275846"/>
    </source>
</evidence>
<proteinExistence type="predicted"/>
<keyword evidence="3" id="KW-1185">Reference proteome</keyword>
<evidence type="ECO:0000259" key="1">
    <source>
        <dbReference type="Pfam" id="PF00078"/>
    </source>
</evidence>
<dbReference type="InterPro" id="IPR043128">
    <property type="entry name" value="Rev_trsase/Diguanyl_cyclase"/>
</dbReference>
<dbReference type="EMBL" id="UYSU01002201">
    <property type="protein sequence ID" value="VDL87348.1"/>
    <property type="molecule type" value="Genomic_DNA"/>
</dbReference>
<dbReference type="AlphaFoldDB" id="A0A183SAN0"/>
<dbReference type="WBParaSite" id="SSLN_0000133001-mRNA-1">
    <property type="protein sequence ID" value="SSLN_0000133001-mRNA-1"/>
    <property type="gene ID" value="SSLN_0000133001"/>
</dbReference>
<evidence type="ECO:0000313" key="4">
    <source>
        <dbReference type="WBParaSite" id="SSLN_0000133001-mRNA-1"/>
    </source>
</evidence>
<accession>A0A183SAN0</accession>
<dbReference type="InterPro" id="IPR043502">
    <property type="entry name" value="DNA/RNA_pol_sf"/>
</dbReference>
<dbReference type="Proteomes" id="UP000275846">
    <property type="component" value="Unassembled WGS sequence"/>
</dbReference>
<dbReference type="OrthoDB" id="115435at2759"/>
<gene>
    <name evidence="2" type="ORF">SSLN_LOCUS1278</name>
</gene>
<dbReference type="Gene3D" id="3.30.70.270">
    <property type="match status" value="1"/>
</dbReference>
<sequence>MLSGIPGTAGYLDDIIIMCRSLAEFQDQVCAVLERVQEYDFHLTAHRCQFFLESIKYLGINFDATGRHPDTENIRDV</sequence>
<organism evidence="4">
    <name type="scientific">Schistocephalus solidus</name>
    <name type="common">Tapeworm</name>
    <dbReference type="NCBI Taxonomy" id="70667"/>
    <lineage>
        <taxon>Eukaryota</taxon>
        <taxon>Metazoa</taxon>
        <taxon>Spiralia</taxon>
        <taxon>Lophotrochozoa</taxon>
        <taxon>Platyhelminthes</taxon>
        <taxon>Cestoda</taxon>
        <taxon>Eucestoda</taxon>
        <taxon>Diphyllobothriidea</taxon>
        <taxon>Diphyllobothriidae</taxon>
        <taxon>Schistocephalus</taxon>
    </lineage>
</organism>
<dbReference type="InterPro" id="IPR000477">
    <property type="entry name" value="RT_dom"/>
</dbReference>
<feature type="domain" description="Reverse transcriptase" evidence="1">
    <location>
        <begin position="10"/>
        <end position="62"/>
    </location>
</feature>
<protein>
    <submittedName>
        <fullName evidence="4">Reverse transcriptase domain-containing protein</fullName>
    </submittedName>
</protein>
<dbReference type="InterPro" id="IPR050951">
    <property type="entry name" value="Retrovirus_Pol_polyprotein"/>
</dbReference>
<evidence type="ECO:0000313" key="2">
    <source>
        <dbReference type="EMBL" id="VDL87348.1"/>
    </source>
</evidence>